<name>A0AAV2T4C4_CALDB</name>
<sequence>MACAKATLIFYFCLVFSGFFRALISYTILSHPDRTGPILSGPLQDVCLENICDDLELMELGKCGDKTQIPLPLRGLRKLRIHFERILEAAELATRRLHLGPNSMFAALLLSDEKYVQWLELFRSLEYLIDGRTMVGSHTILPLWHKWNRTDSFDNLASESLDFYVLLVNDYTVLPLDCEFPPTTFDISWLRQENAVIMGAIRYLKIP</sequence>
<dbReference type="AlphaFoldDB" id="A0AAV2T4C4"/>
<comment type="caution">
    <text evidence="2">The sequence shown here is derived from an EMBL/GenBank/DDBJ whole genome shotgun (WGS) entry which is preliminary data.</text>
</comment>
<keyword evidence="1" id="KW-0472">Membrane</keyword>
<reference evidence="2" key="1">
    <citation type="submission" date="2024-06" db="EMBL/GenBank/DDBJ databases">
        <authorList>
            <person name="Liu X."/>
            <person name="Lenzi L."/>
            <person name="Haldenby T S."/>
            <person name="Uol C."/>
        </authorList>
    </citation>
    <scope>NUCLEOTIDE SEQUENCE</scope>
</reference>
<proteinExistence type="predicted"/>
<evidence type="ECO:0000313" key="3">
    <source>
        <dbReference type="Proteomes" id="UP001497525"/>
    </source>
</evidence>
<keyword evidence="1" id="KW-1133">Transmembrane helix</keyword>
<feature type="transmembrane region" description="Helical" evidence="1">
    <location>
        <begin position="6"/>
        <end position="24"/>
    </location>
</feature>
<organism evidence="2 3">
    <name type="scientific">Calicophoron daubneyi</name>
    <name type="common">Rumen fluke</name>
    <name type="synonym">Paramphistomum daubneyi</name>
    <dbReference type="NCBI Taxonomy" id="300641"/>
    <lineage>
        <taxon>Eukaryota</taxon>
        <taxon>Metazoa</taxon>
        <taxon>Spiralia</taxon>
        <taxon>Lophotrochozoa</taxon>
        <taxon>Platyhelminthes</taxon>
        <taxon>Trematoda</taxon>
        <taxon>Digenea</taxon>
        <taxon>Plagiorchiida</taxon>
        <taxon>Pronocephalata</taxon>
        <taxon>Paramphistomoidea</taxon>
        <taxon>Paramphistomidae</taxon>
        <taxon>Calicophoron</taxon>
    </lineage>
</organism>
<keyword evidence="1" id="KW-0812">Transmembrane</keyword>
<protein>
    <submittedName>
        <fullName evidence="2">Uncharacterized protein</fullName>
    </submittedName>
</protein>
<dbReference type="Proteomes" id="UP001497525">
    <property type="component" value="Unassembled WGS sequence"/>
</dbReference>
<accession>A0AAV2T4C4</accession>
<evidence type="ECO:0000313" key="2">
    <source>
        <dbReference type="EMBL" id="CAL5130939.1"/>
    </source>
</evidence>
<evidence type="ECO:0000256" key="1">
    <source>
        <dbReference type="SAM" id="Phobius"/>
    </source>
</evidence>
<gene>
    <name evidence="2" type="ORF">CDAUBV1_LOCUS3141</name>
</gene>
<dbReference type="EMBL" id="CAXLJL010000078">
    <property type="protein sequence ID" value="CAL5130939.1"/>
    <property type="molecule type" value="Genomic_DNA"/>
</dbReference>